<dbReference type="RefSeq" id="WP_057987239.1">
    <property type="nucleotide sequence ID" value="NZ_JAGGKH010000013.1"/>
</dbReference>
<evidence type="ECO:0000313" key="4">
    <source>
        <dbReference type="Proteomes" id="UP000053881"/>
    </source>
</evidence>
<sequence length="160" mass="18312">MKLNVPLISQLPELPTGCEITAVTMLLRFKGIVVDKLTVVKEMPLHKSDPHQGYVGNPYDKSGWTIYPQALQKLIKKYTGSVQDLTGHSLSALEQQLSEEKPVVAWVSPLHGFTVHAIVLTGFDQIYYYYNDCWSNQKEKIKKEDFLQIWGNQERRAISY</sequence>
<reference evidence="2 4" key="2">
    <citation type="submission" date="2015-06" db="EMBL/GenBank/DDBJ databases">
        <title>Genome sequencing project of Bacillus galactosidilyticus PL133.</title>
        <authorList>
            <person name="Gaiero J."/>
            <person name="Nicol R."/>
            <person name="Habash M."/>
        </authorList>
    </citation>
    <scope>NUCLEOTIDE SEQUENCE [LARGE SCALE GENOMIC DNA]</scope>
    <source>
        <strain evidence="2 4">PL133</strain>
    </source>
</reference>
<dbReference type="PANTHER" id="PTHR37806">
    <property type="entry name" value="LMO0724 PROTEIN"/>
    <property type="match status" value="1"/>
</dbReference>
<name>A0A0Q9XNF2_9BACI</name>
<dbReference type="Gene3D" id="3.90.70.10">
    <property type="entry name" value="Cysteine proteinases"/>
    <property type="match status" value="1"/>
</dbReference>
<dbReference type="Proteomes" id="UP000077881">
    <property type="component" value="Unassembled WGS sequence"/>
</dbReference>
<reference evidence="3 5" key="1">
    <citation type="submission" date="2015-05" db="EMBL/GenBank/DDBJ databases">
        <title>Comparison of genome.</title>
        <authorList>
            <person name="Zheng Z."/>
            <person name="Sun M."/>
        </authorList>
    </citation>
    <scope>NUCLEOTIDE SEQUENCE [LARGE SCALE GENOMIC DNA]</scope>
    <source>
        <strain evidence="3 5">G25-74</strain>
    </source>
</reference>
<proteinExistence type="predicted"/>
<organism evidence="2 4">
    <name type="scientific">Lederbergia galactosidilytica</name>
    <dbReference type="NCBI Taxonomy" id="217031"/>
    <lineage>
        <taxon>Bacteria</taxon>
        <taxon>Bacillati</taxon>
        <taxon>Bacillota</taxon>
        <taxon>Bacilli</taxon>
        <taxon>Bacillales</taxon>
        <taxon>Bacillaceae</taxon>
        <taxon>Lederbergia</taxon>
    </lineage>
</organism>
<dbReference type="STRING" id="217031.ABB05_10970"/>
<dbReference type="EMBL" id="LDJR01000046">
    <property type="protein sequence ID" value="OAK71259.1"/>
    <property type="molecule type" value="Genomic_DNA"/>
</dbReference>
<dbReference type="AlphaFoldDB" id="A0A0Q9XNF2"/>
<evidence type="ECO:0000313" key="3">
    <source>
        <dbReference type="EMBL" id="OAK71259.1"/>
    </source>
</evidence>
<comment type="caution">
    <text evidence="2">The sequence shown here is derived from an EMBL/GenBank/DDBJ whole genome shotgun (WGS) entry which is preliminary data.</text>
</comment>
<dbReference type="Pfam" id="PF13529">
    <property type="entry name" value="Peptidase_C39_2"/>
    <property type="match status" value="1"/>
</dbReference>
<dbReference type="PIRSF" id="PIRSF032442">
    <property type="entry name" value="UCP032442"/>
    <property type="match status" value="1"/>
</dbReference>
<dbReference type="Proteomes" id="UP000053881">
    <property type="component" value="Unassembled WGS sequence"/>
</dbReference>
<protein>
    <recommendedName>
        <fullName evidence="1">Peptidase C39-like domain-containing protein</fullName>
    </recommendedName>
</protein>
<dbReference type="InterPro" id="IPR016997">
    <property type="entry name" value="UCP032442"/>
</dbReference>
<keyword evidence="5" id="KW-1185">Reference proteome</keyword>
<gene>
    <name evidence="3" type="ORF">ABB05_10970</name>
    <name evidence="2" type="ORF">ACA29_22280</name>
</gene>
<evidence type="ECO:0000313" key="2">
    <source>
        <dbReference type="EMBL" id="KRG09824.1"/>
    </source>
</evidence>
<evidence type="ECO:0000259" key="1">
    <source>
        <dbReference type="Pfam" id="PF13529"/>
    </source>
</evidence>
<evidence type="ECO:0000313" key="5">
    <source>
        <dbReference type="Proteomes" id="UP000077881"/>
    </source>
</evidence>
<accession>A0A0Q9XNF2</accession>
<dbReference type="EMBL" id="LGPB01000137">
    <property type="protein sequence ID" value="KRG09824.1"/>
    <property type="molecule type" value="Genomic_DNA"/>
</dbReference>
<feature type="domain" description="Peptidase C39-like" evidence="1">
    <location>
        <begin position="3"/>
        <end position="134"/>
    </location>
</feature>
<dbReference type="PANTHER" id="PTHR37806:SF1">
    <property type="entry name" value="PEPTIDASE C39-LIKE DOMAIN-CONTAINING PROTEIN"/>
    <property type="match status" value="1"/>
</dbReference>
<dbReference type="PATRIC" id="fig|217031.4.peg.7570"/>
<dbReference type="InterPro" id="IPR039564">
    <property type="entry name" value="Peptidase_C39-like"/>
</dbReference>